<accession>T0GGQ0</accession>
<dbReference type="Proteomes" id="UP000015454">
    <property type="component" value="Unassembled WGS sequence"/>
</dbReference>
<dbReference type="OrthoDB" id="9786330at2"/>
<feature type="domain" description="HipA-like kinase" evidence="1">
    <location>
        <begin position="9"/>
        <end position="224"/>
    </location>
</feature>
<dbReference type="RefSeq" id="WP_010571883.1">
    <property type="nucleotide sequence ID" value="NZ_AHMO02000008.1"/>
</dbReference>
<dbReference type="InterPro" id="IPR046748">
    <property type="entry name" value="HipA_2"/>
</dbReference>
<evidence type="ECO:0000313" key="2">
    <source>
        <dbReference type="EMBL" id="EQA46034.1"/>
    </source>
</evidence>
<dbReference type="Pfam" id="PF20613">
    <property type="entry name" value="HipA_2"/>
    <property type="match status" value="1"/>
</dbReference>
<dbReference type="STRING" id="1049789.LEP1GSC050_3791"/>
<organism evidence="2 3">
    <name type="scientific">Leptospira broomii serovar Hurstbridge str. 5399</name>
    <dbReference type="NCBI Taxonomy" id="1049789"/>
    <lineage>
        <taxon>Bacteria</taxon>
        <taxon>Pseudomonadati</taxon>
        <taxon>Spirochaetota</taxon>
        <taxon>Spirochaetia</taxon>
        <taxon>Leptospirales</taxon>
        <taxon>Leptospiraceae</taxon>
        <taxon>Leptospira</taxon>
    </lineage>
</organism>
<proteinExistence type="predicted"/>
<protein>
    <recommendedName>
        <fullName evidence="1">HipA-like kinase domain-containing protein</fullName>
    </recommendedName>
</protein>
<evidence type="ECO:0000313" key="3">
    <source>
        <dbReference type="Proteomes" id="UP000015454"/>
    </source>
</evidence>
<keyword evidence="3" id="KW-1185">Reference proteome</keyword>
<dbReference type="AlphaFoldDB" id="T0GGQ0"/>
<sequence length="261" mass="30401">METYQAKRVLSSRKVGSSWPLLIETDDGEFFLKLSGAGQGYGALISEVISAGIADRIGLDVPKRVFIHVDSTLINSNEDPELTSLLNGSSGLNLGFEYIPNSKILPEDEIEKFEEEDAVNIFWFDWLIENPDRTRNNPNILIREKKYWLIDHGAALGFQYDFSHLTEDLPKRFWSRSKDHIFYERVQMDSFERACRENSKILTLGELEIITWEVPSEFFKEGKNPKSLNEINRRREIFAVYLWKRIKSLESKRSLTQLFKR</sequence>
<comment type="caution">
    <text evidence="2">The sequence shown here is derived from an EMBL/GenBank/DDBJ whole genome shotgun (WGS) entry which is preliminary data.</text>
</comment>
<name>T0GGQ0_9LEPT</name>
<reference evidence="2" key="1">
    <citation type="submission" date="2013-05" db="EMBL/GenBank/DDBJ databases">
        <authorList>
            <person name="Harkins D.M."/>
            <person name="Durkin A.S."/>
            <person name="Brinkac L.M."/>
            <person name="Haft D.H."/>
            <person name="Selengut J.D."/>
            <person name="Sanka R."/>
            <person name="DePew J."/>
            <person name="Purushe J."/>
            <person name="Hartskeerl R.A."/>
            <person name="Ahmed A."/>
            <person name="van der Linden H."/>
            <person name="Goris M.G.A."/>
            <person name="Vinetz J.M."/>
            <person name="Sutton G.G."/>
            <person name="Nierman W.C."/>
            <person name="Fouts D.E."/>
        </authorList>
    </citation>
    <scope>NUCLEOTIDE SEQUENCE [LARGE SCALE GENOMIC DNA]</scope>
    <source>
        <strain evidence="2">5399</strain>
    </source>
</reference>
<evidence type="ECO:0000259" key="1">
    <source>
        <dbReference type="Pfam" id="PF20613"/>
    </source>
</evidence>
<gene>
    <name evidence="2" type="ORF">LEP1GSC050_3791</name>
</gene>
<dbReference type="EMBL" id="AHMO02000008">
    <property type="protein sequence ID" value="EQA46034.1"/>
    <property type="molecule type" value="Genomic_DNA"/>
</dbReference>